<evidence type="ECO:0000256" key="1">
    <source>
        <dbReference type="SAM" id="SignalP"/>
    </source>
</evidence>
<dbReference type="Proteomes" id="UP000283522">
    <property type="component" value="Unassembled WGS sequence"/>
</dbReference>
<evidence type="ECO:0000313" key="3">
    <source>
        <dbReference type="Proteomes" id="UP000283522"/>
    </source>
</evidence>
<keyword evidence="3" id="KW-1185">Reference proteome</keyword>
<feature type="signal peptide" evidence="1">
    <location>
        <begin position="1"/>
        <end position="18"/>
    </location>
</feature>
<proteinExistence type="predicted"/>
<reference evidence="2 3" key="1">
    <citation type="submission" date="2018-09" db="EMBL/GenBank/DDBJ databases">
        <authorList>
            <person name="Wang X."/>
            <person name="Du Z."/>
        </authorList>
    </citation>
    <scope>NUCLEOTIDE SEQUENCE [LARGE SCALE GENOMIC DNA]</scope>
    <source>
        <strain evidence="2 3">N3</strain>
    </source>
</reference>
<gene>
    <name evidence="2" type="ORF">D0X99_07470</name>
</gene>
<dbReference type="Gene3D" id="3.10.450.50">
    <property type="match status" value="1"/>
</dbReference>
<evidence type="ECO:0000313" key="2">
    <source>
        <dbReference type="EMBL" id="RIW16201.1"/>
    </source>
</evidence>
<name>A0A418PSX8_9BACT</name>
<sequence>MKKLFLFLLLLMPILSFAQQSEMEAITQTINLYFDGMIQRDRTKLDEAFHPEAKLIGYRGENFTVTPFETWASGTASGAPRDPSQFQNSIKAIRIEGYTALVETELFWPGIYYYDFLTLLKVEGKWKIVHKTWYERKR</sequence>
<dbReference type="InterPro" id="IPR032710">
    <property type="entry name" value="NTF2-like_dom_sf"/>
</dbReference>
<comment type="caution">
    <text evidence="2">The sequence shown here is derived from an EMBL/GenBank/DDBJ whole genome shotgun (WGS) entry which is preliminary data.</text>
</comment>
<dbReference type="EMBL" id="QXML01000003">
    <property type="protein sequence ID" value="RIW16201.1"/>
    <property type="molecule type" value="Genomic_DNA"/>
</dbReference>
<organism evidence="2 3">
    <name type="scientific">Algoriphagus lacus</name>
    <dbReference type="NCBI Taxonomy" id="2056311"/>
    <lineage>
        <taxon>Bacteria</taxon>
        <taxon>Pseudomonadati</taxon>
        <taxon>Bacteroidota</taxon>
        <taxon>Cytophagia</taxon>
        <taxon>Cytophagales</taxon>
        <taxon>Cyclobacteriaceae</taxon>
        <taxon>Algoriphagus</taxon>
    </lineage>
</organism>
<feature type="chain" id="PRO_5019291898" evidence="1">
    <location>
        <begin position="19"/>
        <end position="138"/>
    </location>
</feature>
<keyword evidence="1" id="KW-0732">Signal</keyword>
<dbReference type="SUPFAM" id="SSF54427">
    <property type="entry name" value="NTF2-like"/>
    <property type="match status" value="1"/>
</dbReference>
<dbReference type="AlphaFoldDB" id="A0A418PSX8"/>
<accession>A0A418PSX8</accession>
<dbReference type="Pfam" id="PF12893">
    <property type="entry name" value="Lumazine_bd_2"/>
    <property type="match status" value="1"/>
</dbReference>
<dbReference type="OrthoDB" id="8445243at2"/>
<dbReference type="RefSeq" id="WP_119477326.1">
    <property type="nucleotide sequence ID" value="NZ_QXML01000003.1"/>
</dbReference>
<dbReference type="InterPro" id="IPR039437">
    <property type="entry name" value="FrzH/put_lumazine-bd"/>
</dbReference>
<protein>
    <submittedName>
        <fullName evidence="2">Nuclear transport factor 2 family protein</fullName>
    </submittedName>
</protein>